<gene>
    <name evidence="1" type="ORF">PISMIDRAFT_13460</name>
</gene>
<accession>A0A0C9ZI89</accession>
<dbReference type="HOGENOM" id="CLU_006344_12_2_1"/>
<proteinExistence type="predicted"/>
<dbReference type="OrthoDB" id="3232941at2759"/>
<keyword evidence="2" id="KW-1185">Reference proteome</keyword>
<dbReference type="STRING" id="765257.A0A0C9ZI89"/>
<reference evidence="1 2" key="1">
    <citation type="submission" date="2014-04" db="EMBL/GenBank/DDBJ databases">
        <authorList>
            <consortium name="DOE Joint Genome Institute"/>
            <person name="Kuo A."/>
            <person name="Kohler A."/>
            <person name="Costa M.D."/>
            <person name="Nagy L.G."/>
            <person name="Floudas D."/>
            <person name="Copeland A."/>
            <person name="Barry K.W."/>
            <person name="Cichocki N."/>
            <person name="Veneault-Fourrey C."/>
            <person name="LaButti K."/>
            <person name="Lindquist E.A."/>
            <person name="Lipzen A."/>
            <person name="Lundell T."/>
            <person name="Morin E."/>
            <person name="Murat C."/>
            <person name="Sun H."/>
            <person name="Tunlid A."/>
            <person name="Henrissat B."/>
            <person name="Grigoriev I.V."/>
            <person name="Hibbett D.S."/>
            <person name="Martin F."/>
            <person name="Nordberg H.P."/>
            <person name="Cantor M.N."/>
            <person name="Hua S.X."/>
        </authorList>
    </citation>
    <scope>NUCLEOTIDE SEQUENCE [LARGE SCALE GENOMIC DNA]</scope>
    <source>
        <strain evidence="1 2">441</strain>
    </source>
</reference>
<dbReference type="AlphaFoldDB" id="A0A0C9ZI89"/>
<sequence>MADMLKTLNRMRKNKRSRKFDAKGLHAVFDPFWKDLPFTNIFACLTPNILHQLHKGVFHDHLVQWCMSIVGEKEIDAQFQAMTHYPALHHFKKGISSVSQWTRSKHKEMQRVFIGLLAGTVDDRILVVARSLLDFIYYAQLQRHTDTTLAVMDESLKTFHDHKDVLVKLEVHKDFNVPKIHSLQHYVASIRALGSVDGYNTEYPE</sequence>
<protein>
    <submittedName>
        <fullName evidence="1">Uncharacterized protein</fullName>
    </submittedName>
</protein>
<dbReference type="InterPro" id="IPR041078">
    <property type="entry name" value="Plavaka"/>
</dbReference>
<organism evidence="1 2">
    <name type="scientific">Pisolithus microcarpus 441</name>
    <dbReference type="NCBI Taxonomy" id="765257"/>
    <lineage>
        <taxon>Eukaryota</taxon>
        <taxon>Fungi</taxon>
        <taxon>Dikarya</taxon>
        <taxon>Basidiomycota</taxon>
        <taxon>Agaricomycotina</taxon>
        <taxon>Agaricomycetes</taxon>
        <taxon>Agaricomycetidae</taxon>
        <taxon>Boletales</taxon>
        <taxon>Sclerodermatineae</taxon>
        <taxon>Pisolithaceae</taxon>
        <taxon>Pisolithus</taxon>
    </lineage>
</organism>
<evidence type="ECO:0000313" key="1">
    <source>
        <dbReference type="EMBL" id="KIK19718.1"/>
    </source>
</evidence>
<reference evidence="2" key="2">
    <citation type="submission" date="2015-01" db="EMBL/GenBank/DDBJ databases">
        <title>Evolutionary Origins and Diversification of the Mycorrhizal Mutualists.</title>
        <authorList>
            <consortium name="DOE Joint Genome Institute"/>
            <consortium name="Mycorrhizal Genomics Consortium"/>
            <person name="Kohler A."/>
            <person name="Kuo A."/>
            <person name="Nagy L.G."/>
            <person name="Floudas D."/>
            <person name="Copeland A."/>
            <person name="Barry K.W."/>
            <person name="Cichocki N."/>
            <person name="Veneault-Fourrey C."/>
            <person name="LaButti K."/>
            <person name="Lindquist E.A."/>
            <person name="Lipzen A."/>
            <person name="Lundell T."/>
            <person name="Morin E."/>
            <person name="Murat C."/>
            <person name="Riley R."/>
            <person name="Ohm R."/>
            <person name="Sun H."/>
            <person name="Tunlid A."/>
            <person name="Henrissat B."/>
            <person name="Grigoriev I.V."/>
            <person name="Hibbett D.S."/>
            <person name="Martin F."/>
        </authorList>
    </citation>
    <scope>NUCLEOTIDE SEQUENCE [LARGE SCALE GENOMIC DNA]</scope>
    <source>
        <strain evidence="2">441</strain>
    </source>
</reference>
<dbReference type="Pfam" id="PF18759">
    <property type="entry name" value="Plavaka"/>
    <property type="match status" value="1"/>
</dbReference>
<dbReference type="EMBL" id="KN833779">
    <property type="protein sequence ID" value="KIK19718.1"/>
    <property type="molecule type" value="Genomic_DNA"/>
</dbReference>
<evidence type="ECO:0000313" key="2">
    <source>
        <dbReference type="Proteomes" id="UP000054018"/>
    </source>
</evidence>
<name>A0A0C9ZI89_9AGAM</name>
<dbReference type="Proteomes" id="UP000054018">
    <property type="component" value="Unassembled WGS sequence"/>
</dbReference>